<dbReference type="AlphaFoldDB" id="A0A6J4I6K5"/>
<evidence type="ECO:0000313" key="1">
    <source>
        <dbReference type="EMBL" id="CAA9242492.1"/>
    </source>
</evidence>
<sequence>MTLQYLFDYVCNTFCWGKCWTSLFGKFLKISYPNPPRRFFLQLVIAINPKLLLWGDINSCFQANFR</sequence>
<accession>A0A6J4I6K5</accession>
<gene>
    <name evidence="1" type="ORF">AVDCRST_MAG92-1601</name>
</gene>
<dbReference type="EMBL" id="CADCTM010000236">
    <property type="protein sequence ID" value="CAA9242492.1"/>
    <property type="molecule type" value="Genomic_DNA"/>
</dbReference>
<protein>
    <submittedName>
        <fullName evidence="1">Uncharacterized protein</fullName>
    </submittedName>
</protein>
<proteinExistence type="predicted"/>
<organism evidence="1">
    <name type="scientific">uncultured Coleofasciculus sp</name>
    <dbReference type="NCBI Taxonomy" id="1267456"/>
    <lineage>
        <taxon>Bacteria</taxon>
        <taxon>Bacillati</taxon>
        <taxon>Cyanobacteriota</taxon>
        <taxon>Cyanophyceae</taxon>
        <taxon>Coleofasciculales</taxon>
        <taxon>Coleofasciculaceae</taxon>
        <taxon>Coleofasciculus</taxon>
        <taxon>environmental samples</taxon>
    </lineage>
</organism>
<reference evidence="1" key="1">
    <citation type="submission" date="2020-02" db="EMBL/GenBank/DDBJ databases">
        <authorList>
            <person name="Meier V. D."/>
        </authorList>
    </citation>
    <scope>NUCLEOTIDE SEQUENCE</scope>
    <source>
        <strain evidence="1">AVDCRST_MAG92</strain>
    </source>
</reference>
<name>A0A6J4I6K5_9CYAN</name>